<dbReference type="EMBL" id="JACHXD010000018">
    <property type="protein sequence ID" value="MBB3121647.1"/>
    <property type="molecule type" value="Genomic_DNA"/>
</dbReference>
<accession>A0A7W5BEC9</accession>
<dbReference type="PROSITE" id="PS51186">
    <property type="entry name" value="GNAT"/>
    <property type="match status" value="1"/>
</dbReference>
<name>A0A7W5BEC9_9BURK</name>
<evidence type="ECO:0000313" key="6">
    <source>
        <dbReference type="Proteomes" id="UP000541535"/>
    </source>
</evidence>
<dbReference type="RefSeq" id="WP_183443347.1">
    <property type="nucleotide sequence ID" value="NZ_JACHXD010000018.1"/>
</dbReference>
<evidence type="ECO:0000256" key="1">
    <source>
        <dbReference type="ARBA" id="ARBA00022598"/>
    </source>
</evidence>
<gene>
    <name evidence="5" type="ORF">FHS03_004725</name>
</gene>
<dbReference type="GO" id="GO:0016874">
    <property type="term" value="F:ligase activity"/>
    <property type="evidence" value="ECO:0007669"/>
    <property type="project" value="UniProtKB-KW"/>
</dbReference>
<keyword evidence="2" id="KW-0547">Nucleotide-binding</keyword>
<dbReference type="Gene3D" id="3.30.470.20">
    <property type="entry name" value="ATP-grasp fold, B domain"/>
    <property type="match status" value="1"/>
</dbReference>
<dbReference type="InterPro" id="IPR016102">
    <property type="entry name" value="Succinyl-CoA_synth-like"/>
</dbReference>
<dbReference type="InterPro" id="IPR016181">
    <property type="entry name" value="Acyl_CoA_acyltransferase"/>
</dbReference>
<dbReference type="PANTHER" id="PTHR43334">
    <property type="entry name" value="ACETATE--COA LIGASE [ADP-FORMING]"/>
    <property type="match status" value="1"/>
</dbReference>
<dbReference type="SUPFAM" id="SSF55729">
    <property type="entry name" value="Acyl-CoA N-acyltransferases (Nat)"/>
    <property type="match status" value="1"/>
</dbReference>
<dbReference type="Pfam" id="PF13549">
    <property type="entry name" value="ATP-grasp_5"/>
    <property type="match status" value="1"/>
</dbReference>
<dbReference type="InterPro" id="IPR003781">
    <property type="entry name" value="CoA-bd"/>
</dbReference>
<comment type="caution">
    <text evidence="5">The sequence shown here is derived from an EMBL/GenBank/DDBJ whole genome shotgun (WGS) entry which is preliminary data.</text>
</comment>
<dbReference type="SUPFAM" id="SSF52210">
    <property type="entry name" value="Succinyl-CoA synthetase domains"/>
    <property type="match status" value="2"/>
</dbReference>
<keyword evidence="1" id="KW-0436">Ligase</keyword>
<dbReference type="Gene3D" id="3.40.50.261">
    <property type="entry name" value="Succinyl-CoA synthetase domains"/>
    <property type="match status" value="2"/>
</dbReference>
<evidence type="ECO:0000256" key="2">
    <source>
        <dbReference type="ARBA" id="ARBA00022741"/>
    </source>
</evidence>
<dbReference type="Proteomes" id="UP000541535">
    <property type="component" value="Unassembled WGS sequence"/>
</dbReference>
<evidence type="ECO:0000313" key="5">
    <source>
        <dbReference type="EMBL" id="MBB3121647.1"/>
    </source>
</evidence>
<dbReference type="SUPFAM" id="SSF56059">
    <property type="entry name" value="Glutathione synthetase ATP-binding domain-like"/>
    <property type="match status" value="1"/>
</dbReference>
<evidence type="ECO:0000256" key="3">
    <source>
        <dbReference type="ARBA" id="ARBA00022840"/>
    </source>
</evidence>
<dbReference type="GO" id="GO:0005524">
    <property type="term" value="F:ATP binding"/>
    <property type="evidence" value="ECO:0007669"/>
    <property type="project" value="UniProtKB-KW"/>
</dbReference>
<dbReference type="Pfam" id="PF13302">
    <property type="entry name" value="Acetyltransf_3"/>
    <property type="match status" value="1"/>
</dbReference>
<dbReference type="Gene3D" id="3.40.630.30">
    <property type="match status" value="1"/>
</dbReference>
<feature type="domain" description="N-acetyltransferase" evidence="4">
    <location>
        <begin position="660"/>
        <end position="816"/>
    </location>
</feature>
<dbReference type="InterPro" id="IPR000182">
    <property type="entry name" value="GNAT_dom"/>
</dbReference>
<dbReference type="AlphaFoldDB" id="A0A7W5BEC9"/>
<sequence>MSIRNLCSLFEPGSVAVIGASSRPERIGYTVLNNMAECGFAGALWPVNPKYAELRGVPCYHRVSALPRAPELALICTPPETVPGLIAELGARGTRAAVVLTPGLAEARGGGKNLRQAMLDAARPHRLRILGPGGIGLLAPHAGLNASMAQVGARPGKIAFVSQSGMLMAAVLDWARQQGIGFSRVVSLGEGADIDLGDLLDFLAGDSDTTAIVMHMESVSNARKFMSAARMAARGKPVIVMKAGREGDDKVIDAAIRRAGMLRVYSSADLFDAVETVARARPLRGERLAILSNGGSLGLLADDALRWRGMRQATLSAPTQRRLEQMKPAPVVAQGTLVVGGEATPERYAAVLDALIQEPQVDALLLIHAPSTAAASADVARVLAPMAKAAGKSVLSCWLGGAGATAARETFAEAGLPCYDTPEKATRAFMQIAQYQRNQALLIEVPAQAPPAPERSAARAIVDAALAQGITALSREDSQAVLAAYGIPLAAPPRRRGEGSAAAAADAAGGGAAQAGGELRSNVRSDIQLRVAVRIDPVFGPAISFGQGGPAALAVDDRAVGLPPLNMVLARDVVARTRVARLLADHSEAICRVLIQVAELAVDIGELAVLEIDPLLAGAGGVRVQDARIELGPRRAEASLAIRPYPQELEQDVAWQGETLLLRPIRPEDAPAHLRFFSALHADDVRMRFFTAMRELPPAQLARLTQIDYDRAMAFIATRSGADGQPETLGVVRAVADPDNQRAEFAIVVRSDLKGKGLGVVLFEKLVAYFRARGTRELWGETLSENAGMQRLIKRFGGTVTPSAETGIVELLLRLQQK</sequence>
<dbReference type="Gene3D" id="3.40.50.720">
    <property type="entry name" value="NAD(P)-binding Rossmann-like Domain"/>
    <property type="match status" value="1"/>
</dbReference>
<dbReference type="InterPro" id="IPR051538">
    <property type="entry name" value="Acyl-CoA_Synth/Transferase"/>
</dbReference>
<dbReference type="InterPro" id="IPR036291">
    <property type="entry name" value="NAD(P)-bd_dom_sf"/>
</dbReference>
<dbReference type="Pfam" id="PF13607">
    <property type="entry name" value="Succ_CoA_lig"/>
    <property type="match status" value="1"/>
</dbReference>
<dbReference type="GO" id="GO:0016747">
    <property type="term" value="F:acyltransferase activity, transferring groups other than amino-acyl groups"/>
    <property type="evidence" value="ECO:0007669"/>
    <property type="project" value="InterPro"/>
</dbReference>
<protein>
    <submittedName>
        <fullName evidence="5">Acyl-CoA synthetase (NDP forming)/RimJ/RimL family protein N-acetyltransferase</fullName>
    </submittedName>
</protein>
<organism evidence="5 6">
    <name type="scientific">Pseudoduganella violacea</name>
    <dbReference type="NCBI Taxonomy" id="1715466"/>
    <lineage>
        <taxon>Bacteria</taxon>
        <taxon>Pseudomonadati</taxon>
        <taxon>Pseudomonadota</taxon>
        <taxon>Betaproteobacteria</taxon>
        <taxon>Burkholderiales</taxon>
        <taxon>Oxalobacteraceae</taxon>
        <taxon>Telluria group</taxon>
        <taxon>Pseudoduganella</taxon>
    </lineage>
</organism>
<reference evidence="5 6" key="1">
    <citation type="submission" date="2020-08" db="EMBL/GenBank/DDBJ databases">
        <title>Genomic Encyclopedia of Type Strains, Phase III (KMG-III): the genomes of soil and plant-associated and newly described type strains.</title>
        <authorList>
            <person name="Whitman W."/>
        </authorList>
    </citation>
    <scope>NUCLEOTIDE SEQUENCE [LARGE SCALE GENOMIC DNA]</scope>
    <source>
        <strain evidence="5 6">CECT 8897</strain>
    </source>
</reference>
<keyword evidence="5" id="KW-0808">Transferase</keyword>
<keyword evidence="3" id="KW-0067">ATP-binding</keyword>
<dbReference type="PANTHER" id="PTHR43334:SF1">
    <property type="entry name" value="3-HYDROXYPROPIONATE--COA LIGASE [ADP-FORMING]"/>
    <property type="match status" value="1"/>
</dbReference>
<keyword evidence="6" id="KW-1185">Reference proteome</keyword>
<dbReference type="SUPFAM" id="SSF51735">
    <property type="entry name" value="NAD(P)-binding Rossmann-fold domains"/>
    <property type="match status" value="1"/>
</dbReference>
<proteinExistence type="predicted"/>
<dbReference type="InterPro" id="IPR032875">
    <property type="entry name" value="Succ_CoA_lig_flav_dom"/>
</dbReference>
<dbReference type="SMART" id="SM00881">
    <property type="entry name" value="CoA_binding"/>
    <property type="match status" value="1"/>
</dbReference>
<dbReference type="Pfam" id="PF13380">
    <property type="entry name" value="CoA_binding_2"/>
    <property type="match status" value="1"/>
</dbReference>
<evidence type="ECO:0000259" key="4">
    <source>
        <dbReference type="PROSITE" id="PS51186"/>
    </source>
</evidence>